<feature type="region of interest" description="Disordered" evidence="1">
    <location>
        <begin position="141"/>
        <end position="163"/>
    </location>
</feature>
<evidence type="ECO:0000313" key="2">
    <source>
        <dbReference type="EMBL" id="EON33770.1"/>
    </source>
</evidence>
<organism evidence="2 3">
    <name type="scientific">Gordonia terrae C-6</name>
    <dbReference type="NCBI Taxonomy" id="1316928"/>
    <lineage>
        <taxon>Bacteria</taxon>
        <taxon>Bacillati</taxon>
        <taxon>Actinomycetota</taxon>
        <taxon>Actinomycetes</taxon>
        <taxon>Mycobacteriales</taxon>
        <taxon>Gordoniaceae</taxon>
        <taxon>Gordonia</taxon>
    </lineage>
</organism>
<dbReference type="OrthoDB" id="711771at2"/>
<accession>R7YCK9</accession>
<name>R7YCK9_9ACTN</name>
<proteinExistence type="predicted"/>
<sequence>MSERLTPNPEDQPRYSDEELIERSIDRALETEQRIDDATAKVIASMLHSGQFTALYALSSSGAISHRLADELDLEHRLSIQQNAPEIRRWVEQLQAYVQGRESHDPVEGWPQLWLQQPEAVERELDDEDCCVDCGEHFADPHAPGCPREDVPNQEEPAEDDARSALEAKVQSALGHLTTSALIRRIEKAQDFGYDDEAVELSRRLREEGKDWRWSDDFCNPRIVIEGGES</sequence>
<dbReference type="EMBL" id="AQPW01000004">
    <property type="protein sequence ID" value="EON33770.1"/>
    <property type="molecule type" value="Genomic_DNA"/>
</dbReference>
<comment type="caution">
    <text evidence="2">The sequence shown here is derived from an EMBL/GenBank/DDBJ whole genome shotgun (WGS) entry which is preliminary data.</text>
</comment>
<dbReference type="AlphaFoldDB" id="R7YCK9"/>
<evidence type="ECO:0000313" key="3">
    <source>
        <dbReference type="Proteomes" id="UP000013569"/>
    </source>
</evidence>
<evidence type="ECO:0000256" key="1">
    <source>
        <dbReference type="SAM" id="MobiDB-lite"/>
    </source>
</evidence>
<gene>
    <name evidence="2" type="ORF">GTC6_05367</name>
</gene>
<dbReference type="RefSeq" id="WP_010841539.1">
    <property type="nucleotide sequence ID" value="NZ_AQPW01000004.1"/>
</dbReference>
<reference evidence="2 3" key="1">
    <citation type="journal article" date="2013" name="Genome Announc.">
        <title>Draft Genome Sequence of a Benzothiophene-Desulfurizing Bacterium, Gordona terrae Strain C-6.</title>
        <authorList>
            <person name="Wang W."/>
            <person name="Ma T."/>
            <person name="Ren Y."/>
            <person name="Li G."/>
        </authorList>
    </citation>
    <scope>NUCLEOTIDE SEQUENCE [LARGE SCALE GENOMIC DNA]</scope>
    <source>
        <strain evidence="2 3">C-6</strain>
    </source>
</reference>
<protein>
    <submittedName>
        <fullName evidence="2">Uncharacterized protein</fullName>
    </submittedName>
</protein>
<dbReference type="Proteomes" id="UP000013569">
    <property type="component" value="Unassembled WGS sequence"/>
</dbReference>